<evidence type="ECO:0000256" key="1">
    <source>
        <dbReference type="SAM" id="MobiDB-lite"/>
    </source>
</evidence>
<organism evidence="3 4">
    <name type="scientific">Algoriphagus pacificus</name>
    <dbReference type="NCBI Taxonomy" id="2811234"/>
    <lineage>
        <taxon>Bacteria</taxon>
        <taxon>Pseudomonadati</taxon>
        <taxon>Bacteroidota</taxon>
        <taxon>Cytophagia</taxon>
        <taxon>Cytophagales</taxon>
        <taxon>Cyclobacteriaceae</taxon>
        <taxon>Algoriphagus</taxon>
    </lineage>
</organism>
<dbReference type="Pfam" id="PF20130">
    <property type="entry name" value="DUF6520"/>
    <property type="match status" value="1"/>
</dbReference>
<dbReference type="RefSeq" id="WP_206587566.1">
    <property type="nucleotide sequence ID" value="NZ_JAFKCU010000003.1"/>
</dbReference>
<dbReference type="InterPro" id="IPR045391">
    <property type="entry name" value="DUF6520"/>
</dbReference>
<name>A0ABS3CII8_9BACT</name>
<evidence type="ECO:0000313" key="3">
    <source>
        <dbReference type="EMBL" id="MBN7816913.1"/>
    </source>
</evidence>
<evidence type="ECO:0000313" key="4">
    <source>
        <dbReference type="Proteomes" id="UP000664480"/>
    </source>
</evidence>
<gene>
    <name evidence="3" type="ORF">J0A69_15820</name>
</gene>
<feature type="signal peptide" evidence="2">
    <location>
        <begin position="1"/>
        <end position="22"/>
    </location>
</feature>
<keyword evidence="4" id="KW-1185">Reference proteome</keyword>
<comment type="caution">
    <text evidence="3">The sequence shown here is derived from an EMBL/GenBank/DDBJ whole genome shotgun (WGS) entry which is preliminary data.</text>
</comment>
<feature type="chain" id="PRO_5045205330" evidence="2">
    <location>
        <begin position="23"/>
        <end position="95"/>
    </location>
</feature>
<evidence type="ECO:0000256" key="2">
    <source>
        <dbReference type="SAM" id="SignalP"/>
    </source>
</evidence>
<reference evidence="3 4" key="1">
    <citation type="submission" date="2021-03" db="EMBL/GenBank/DDBJ databases">
        <title>novel species isolated from a fishpond in China.</title>
        <authorList>
            <person name="Lu H."/>
            <person name="Cai Z."/>
        </authorList>
    </citation>
    <scope>NUCLEOTIDE SEQUENCE [LARGE SCALE GENOMIC DNA]</scope>
    <source>
        <strain evidence="3 4">YJ13C</strain>
    </source>
</reference>
<proteinExistence type="predicted"/>
<feature type="compositionally biased region" description="Polar residues" evidence="1">
    <location>
        <begin position="66"/>
        <end position="77"/>
    </location>
</feature>
<sequence length="95" mass="10296">MKSIKNLLPALALVLGASMAMAMNFANNPTERYAEDPAPGTEVWYDLTDITPGPSTYQCDEEVDQTCSHMDPNSSSNEVEEGEFIKNGSLPLATL</sequence>
<protein>
    <submittedName>
        <fullName evidence="3">Uncharacterized protein</fullName>
    </submittedName>
</protein>
<dbReference type="Proteomes" id="UP000664480">
    <property type="component" value="Unassembled WGS sequence"/>
</dbReference>
<dbReference type="EMBL" id="JAFKCU010000003">
    <property type="protein sequence ID" value="MBN7816913.1"/>
    <property type="molecule type" value="Genomic_DNA"/>
</dbReference>
<feature type="region of interest" description="Disordered" evidence="1">
    <location>
        <begin position="66"/>
        <end position="95"/>
    </location>
</feature>
<accession>A0ABS3CII8</accession>
<keyword evidence="2" id="KW-0732">Signal</keyword>